<proteinExistence type="predicted"/>
<dbReference type="Proteomes" id="UP000306050">
    <property type="component" value="Chromosome SGRAM_22"/>
</dbReference>
<feature type="region of interest" description="Disordered" evidence="1">
    <location>
        <begin position="50"/>
        <end position="103"/>
    </location>
</feature>
<keyword evidence="4" id="KW-1185">Reference proteome</keyword>
<dbReference type="KEGG" id="sgra:EX895_004091"/>
<organism evidence="3 4">
    <name type="scientific">Sporisorium graminicola</name>
    <dbReference type="NCBI Taxonomy" id="280036"/>
    <lineage>
        <taxon>Eukaryota</taxon>
        <taxon>Fungi</taxon>
        <taxon>Dikarya</taxon>
        <taxon>Basidiomycota</taxon>
        <taxon>Ustilaginomycotina</taxon>
        <taxon>Ustilaginomycetes</taxon>
        <taxon>Ustilaginales</taxon>
        <taxon>Ustilaginaceae</taxon>
        <taxon>Sporisorium</taxon>
    </lineage>
</organism>
<evidence type="ECO:0000313" key="3">
    <source>
        <dbReference type="EMBL" id="TKY87413.1"/>
    </source>
</evidence>
<evidence type="ECO:0000256" key="2">
    <source>
        <dbReference type="SAM" id="SignalP"/>
    </source>
</evidence>
<sequence length="103" mass="11174">MEHCIGILIEPLLGFFTICTEVAAICLDGCLQTCRESCRCIGCGSSLCRRRSSYDDDGDEEESRPILQQTQPSAQAQASVDGAETAQPKWSSIKTLRGESGRS</sequence>
<reference evidence="3 4" key="1">
    <citation type="submission" date="2019-05" db="EMBL/GenBank/DDBJ databases">
        <title>Sporisorium graminicola CBS 10092 draft sequencing and annotation.</title>
        <authorList>
            <person name="Solano-Gonzalez S."/>
            <person name="Caddick M.X."/>
            <person name="Darby A."/>
        </authorList>
    </citation>
    <scope>NUCLEOTIDE SEQUENCE [LARGE SCALE GENOMIC DNA]</scope>
    <source>
        <strain evidence="3 4">CBS 10092</strain>
    </source>
</reference>
<feature type="compositionally biased region" description="Low complexity" evidence="1">
    <location>
        <begin position="68"/>
        <end position="79"/>
    </location>
</feature>
<gene>
    <name evidence="3" type="ORF">EX895_004091</name>
</gene>
<dbReference type="OrthoDB" id="2555597at2759"/>
<accession>A0A4U7KSM6</accession>
<evidence type="ECO:0000313" key="4">
    <source>
        <dbReference type="Proteomes" id="UP000306050"/>
    </source>
</evidence>
<dbReference type="GeneID" id="40726986"/>
<comment type="caution">
    <text evidence="3">The sequence shown here is derived from an EMBL/GenBank/DDBJ whole genome shotgun (WGS) entry which is preliminary data.</text>
</comment>
<feature type="chain" id="PRO_5020729689" evidence="2">
    <location>
        <begin position="25"/>
        <end position="103"/>
    </location>
</feature>
<dbReference type="AlphaFoldDB" id="A0A4U7KSM6"/>
<evidence type="ECO:0000256" key="1">
    <source>
        <dbReference type="SAM" id="MobiDB-lite"/>
    </source>
</evidence>
<protein>
    <submittedName>
        <fullName evidence="3">Uncharacterized protein</fullName>
    </submittedName>
</protein>
<dbReference type="RefSeq" id="XP_029739398.1">
    <property type="nucleotide sequence ID" value="XM_029884688.1"/>
</dbReference>
<keyword evidence="2" id="KW-0732">Signal</keyword>
<feature type="signal peptide" evidence="2">
    <location>
        <begin position="1"/>
        <end position="24"/>
    </location>
</feature>
<dbReference type="EMBL" id="SRRM01000014">
    <property type="protein sequence ID" value="TKY87413.1"/>
    <property type="molecule type" value="Genomic_DNA"/>
</dbReference>
<name>A0A4U7KSM6_9BASI</name>